<evidence type="ECO:0000313" key="2">
    <source>
        <dbReference type="EMBL" id="MBB6399751.1"/>
    </source>
</evidence>
<dbReference type="RefSeq" id="WP_221493408.1">
    <property type="nucleotide sequence ID" value="NZ_JACHMQ010000001.1"/>
</dbReference>
<proteinExistence type="predicted"/>
<dbReference type="AlphaFoldDB" id="A0A7X0L2H8"/>
<accession>A0A7X0L2H8</accession>
<sequence>MSTTASPGLEAEMLRLVDRQAVVEVCTRMAWHADQREWDAMESVFADEVRLDYTSLNGGEPAVLSPRQIADAWSGVLGGFDATQHLVGNHLVTIEGDTAVCTASFQATHRLANPFGSPLWTLGGTYRFDLVRAGGGWRIGGVVMTATWADGNRELMAPAAEAAG</sequence>
<dbReference type="EMBL" id="JACHMQ010000001">
    <property type="protein sequence ID" value="MBB6399751.1"/>
    <property type="molecule type" value="Genomic_DNA"/>
</dbReference>
<keyword evidence="3" id="KW-1185">Reference proteome</keyword>
<evidence type="ECO:0000259" key="1">
    <source>
        <dbReference type="Pfam" id="PF13577"/>
    </source>
</evidence>
<dbReference type="Pfam" id="PF13577">
    <property type="entry name" value="SnoaL_4"/>
    <property type="match status" value="1"/>
</dbReference>
<dbReference type="InterPro" id="IPR037401">
    <property type="entry name" value="SnoaL-like"/>
</dbReference>
<feature type="domain" description="SnoaL-like" evidence="1">
    <location>
        <begin position="15"/>
        <end position="139"/>
    </location>
</feature>
<reference evidence="2 3" key="1">
    <citation type="submission" date="2020-08" db="EMBL/GenBank/DDBJ databases">
        <title>Sequencing the genomes of 1000 actinobacteria strains.</title>
        <authorList>
            <person name="Klenk H.-P."/>
        </authorList>
    </citation>
    <scope>NUCLEOTIDE SEQUENCE [LARGE SCALE GENOMIC DNA]</scope>
    <source>
        <strain evidence="2 3">DSM 43675</strain>
    </source>
</reference>
<dbReference type="Gene3D" id="3.10.450.50">
    <property type="match status" value="1"/>
</dbReference>
<name>A0A7X0L2H8_9ACTN</name>
<protein>
    <recommendedName>
        <fullName evidence="1">SnoaL-like domain-containing protein</fullName>
    </recommendedName>
</protein>
<gene>
    <name evidence="2" type="ORF">BKA00_006665</name>
</gene>
<dbReference type="CDD" id="cd00531">
    <property type="entry name" value="NTF2_like"/>
    <property type="match status" value="1"/>
</dbReference>
<comment type="caution">
    <text evidence="2">The sequence shown here is derived from an EMBL/GenBank/DDBJ whole genome shotgun (WGS) entry which is preliminary data.</text>
</comment>
<dbReference type="InterPro" id="IPR032710">
    <property type="entry name" value="NTF2-like_dom_sf"/>
</dbReference>
<dbReference type="SUPFAM" id="SSF54427">
    <property type="entry name" value="NTF2-like"/>
    <property type="match status" value="1"/>
</dbReference>
<organism evidence="2 3">
    <name type="scientific">Actinomadura coerulea</name>
    <dbReference type="NCBI Taxonomy" id="46159"/>
    <lineage>
        <taxon>Bacteria</taxon>
        <taxon>Bacillati</taxon>
        <taxon>Actinomycetota</taxon>
        <taxon>Actinomycetes</taxon>
        <taxon>Streptosporangiales</taxon>
        <taxon>Thermomonosporaceae</taxon>
        <taxon>Actinomadura</taxon>
    </lineage>
</organism>
<evidence type="ECO:0000313" key="3">
    <source>
        <dbReference type="Proteomes" id="UP000546324"/>
    </source>
</evidence>
<dbReference type="Proteomes" id="UP000546324">
    <property type="component" value="Unassembled WGS sequence"/>
</dbReference>